<proteinExistence type="predicted"/>
<reference evidence="3 4" key="1">
    <citation type="journal article" date="2016" name="Int. J. Syst. Evol. Microbiol.">
        <title>Ensifer glycinis sp. nov., an novel rhizobial species associated with Glycine spp.</title>
        <authorList>
            <person name="Yan H."/>
            <person name="Yan J."/>
            <person name="Sui X.H."/>
            <person name="Wang E.T."/>
            <person name="Chen W.X."/>
            <person name="Zhang X.X."/>
            <person name="Chen W.F."/>
        </authorList>
    </citation>
    <scope>NUCLEOTIDE SEQUENCE [LARGE SCALE GENOMIC DNA]</scope>
    <source>
        <strain evidence="3 4">CCBAU 23380</strain>
    </source>
</reference>
<dbReference type="EMBL" id="LPUX01000053">
    <property type="protein sequence ID" value="OAP41159.1"/>
    <property type="molecule type" value="Genomic_DNA"/>
</dbReference>
<dbReference type="STRING" id="1472378.AU381_04560"/>
<evidence type="ECO:0000313" key="3">
    <source>
        <dbReference type="EMBL" id="OAP41159.1"/>
    </source>
</evidence>
<dbReference type="Pfam" id="PF09608">
    <property type="entry name" value="Alph_Pro_TM"/>
    <property type="match status" value="1"/>
</dbReference>
<dbReference type="OrthoDB" id="9815212at2"/>
<organism evidence="3 4">
    <name type="scientific">Sinorhizobium glycinis</name>
    <dbReference type="NCBI Taxonomy" id="1472378"/>
    <lineage>
        <taxon>Bacteria</taxon>
        <taxon>Pseudomonadati</taxon>
        <taxon>Pseudomonadota</taxon>
        <taxon>Alphaproteobacteria</taxon>
        <taxon>Hyphomicrobiales</taxon>
        <taxon>Rhizobiaceae</taxon>
        <taxon>Sinorhizobium/Ensifer group</taxon>
        <taxon>Sinorhizobium</taxon>
    </lineage>
</organism>
<evidence type="ECO:0000313" key="4">
    <source>
        <dbReference type="Proteomes" id="UP000094025"/>
    </source>
</evidence>
<keyword evidence="1" id="KW-1133">Transmembrane helix</keyword>
<comment type="caution">
    <text evidence="3">The sequence shown here is derived from an EMBL/GenBank/DDBJ whole genome shotgun (WGS) entry which is preliminary data.</text>
</comment>
<keyword evidence="1" id="KW-0812">Transmembrane</keyword>
<keyword evidence="2" id="KW-0732">Signal</keyword>
<evidence type="ECO:0000256" key="2">
    <source>
        <dbReference type="SAM" id="SignalP"/>
    </source>
</evidence>
<dbReference type="Proteomes" id="UP000094025">
    <property type="component" value="Unassembled WGS sequence"/>
</dbReference>
<dbReference type="InterPro" id="IPR019088">
    <property type="entry name" value="CHP02186-rel_TM"/>
</dbReference>
<sequence length="267" mass="29027">MRALGRLVLFAVALMVAGPAAAQSLEREVGDFTEKLEIGISTDEISITSDFRGADLTIFGAIDGFDANLLAQGKYNIIVVLEGPKDHATVRRKERVFGIWVNTQSMTFELVPEAYSLSTTRDIETIAPPRDIANMGIGVDHMRLVPLGFIGDGSSLGEFRNAFRRIREESGVYQRDPGGVQFISSSLFKASVRLPANVPNGVHVVRAYLFREGLFVAAKALPLRVVKTGLEQAITRAAHDQPVIYGLLAVALAVITGWGASLLFRKD</sequence>
<feature type="signal peptide" evidence="2">
    <location>
        <begin position="1"/>
        <end position="22"/>
    </location>
</feature>
<gene>
    <name evidence="3" type="ORF">AU381_04560</name>
</gene>
<protein>
    <recommendedName>
        <fullName evidence="5">TIGR02186 family protein</fullName>
    </recommendedName>
</protein>
<feature type="transmembrane region" description="Helical" evidence="1">
    <location>
        <begin position="243"/>
        <end position="264"/>
    </location>
</feature>
<dbReference type="NCBIfam" id="TIGR02186">
    <property type="entry name" value="alph_Pro_TM"/>
    <property type="match status" value="1"/>
</dbReference>
<accession>A0A178Y0P7</accession>
<feature type="chain" id="PRO_5008097410" description="TIGR02186 family protein" evidence="2">
    <location>
        <begin position="23"/>
        <end position="267"/>
    </location>
</feature>
<dbReference type="RefSeq" id="WP_064241454.1">
    <property type="nucleotide sequence ID" value="NZ_LPUX01000053.1"/>
</dbReference>
<evidence type="ECO:0008006" key="5">
    <source>
        <dbReference type="Google" id="ProtNLM"/>
    </source>
</evidence>
<evidence type="ECO:0000256" key="1">
    <source>
        <dbReference type="SAM" id="Phobius"/>
    </source>
</evidence>
<keyword evidence="4" id="KW-1185">Reference proteome</keyword>
<name>A0A178Y0P7_9HYPH</name>
<keyword evidence="1" id="KW-0472">Membrane</keyword>
<dbReference type="AlphaFoldDB" id="A0A178Y0P7"/>